<dbReference type="PANTHER" id="PTHR11102:SF160">
    <property type="entry name" value="ERAD-ASSOCIATED E3 UBIQUITIN-PROTEIN LIGASE COMPONENT HRD3"/>
    <property type="match status" value="1"/>
</dbReference>
<dbReference type="InterPro" id="IPR019734">
    <property type="entry name" value="TPR_rpt"/>
</dbReference>
<dbReference type="EMBL" id="LT553527">
    <property type="protein sequence ID" value="SAM01344.1"/>
    <property type="molecule type" value="Genomic_DNA"/>
</dbReference>
<dbReference type="Proteomes" id="UP000078561">
    <property type="component" value="Unassembled WGS sequence"/>
</dbReference>
<evidence type="ECO:0000256" key="2">
    <source>
        <dbReference type="PROSITE-ProRule" id="PRU00339"/>
    </source>
</evidence>
<evidence type="ECO:0000256" key="1">
    <source>
        <dbReference type="ARBA" id="ARBA00038101"/>
    </source>
</evidence>
<evidence type="ECO:0000313" key="4">
    <source>
        <dbReference type="Proteomes" id="UP000078561"/>
    </source>
</evidence>
<dbReference type="OrthoDB" id="272077at2759"/>
<dbReference type="InParanoid" id="A0A168NWQ0"/>
<keyword evidence="4" id="KW-1185">Reference proteome</keyword>
<dbReference type="AlphaFoldDB" id="A0A168NWQ0"/>
<keyword evidence="2" id="KW-0802">TPR repeat</keyword>
<dbReference type="SUPFAM" id="SSF81901">
    <property type="entry name" value="HCP-like"/>
    <property type="match status" value="7"/>
</dbReference>
<reference evidence="3" key="1">
    <citation type="submission" date="2016-04" db="EMBL/GenBank/DDBJ databases">
        <authorList>
            <person name="Evans L.H."/>
            <person name="Alamgir A."/>
            <person name="Owens N."/>
            <person name="Weber N.D."/>
            <person name="Virtaneva K."/>
            <person name="Barbian K."/>
            <person name="Babar A."/>
            <person name="Rosenke K."/>
        </authorList>
    </citation>
    <scope>NUCLEOTIDE SEQUENCE [LARGE SCALE GENOMIC DNA]</scope>
    <source>
        <strain evidence="3">CBS 101.48</strain>
    </source>
</reference>
<dbReference type="SMART" id="SM00671">
    <property type="entry name" value="SEL1"/>
    <property type="match status" value="20"/>
</dbReference>
<dbReference type="STRING" id="4829.A0A168NWQ0"/>
<protein>
    <submittedName>
        <fullName evidence="3">Uncharacterized protein</fullName>
    </submittedName>
</protein>
<dbReference type="OMA" id="WHARIAR"/>
<organism evidence="3">
    <name type="scientific">Absidia glauca</name>
    <name type="common">Pin mould</name>
    <dbReference type="NCBI Taxonomy" id="4829"/>
    <lineage>
        <taxon>Eukaryota</taxon>
        <taxon>Fungi</taxon>
        <taxon>Fungi incertae sedis</taxon>
        <taxon>Mucoromycota</taxon>
        <taxon>Mucoromycotina</taxon>
        <taxon>Mucoromycetes</taxon>
        <taxon>Mucorales</taxon>
        <taxon>Cunninghamellaceae</taxon>
        <taxon>Absidia</taxon>
    </lineage>
</organism>
<sequence>MNGGVFDSSLAVFEDGTTHCHQLALSHFQKGGNYVLAQRALAHMYYIDTNKDLDVRRKHQRLAFDLFKKAAAQNDVTAMGFLGEQYERGIGCPQDLEMALHYYRLAIKAGSLVGELALALLLHQMKRYPEALQHFTHLANTTVIKPRGDRSSYQYVLEHDLARVKCRARFMVARYLQNGWGGCVKDPVAAFKNFVQLADVDGYEHAYYWVAVGYKTGISIDSASDGNDNKKNDRHQVDGGMMTTPTTLMVVQQPDLMQAMGYFEKAATLNNDQEAQMEMAKLCSNGFKYTTRTSGGLLTKTYKDRTGALKWYEMAAAQHGNALAHYCAGIYYAKGLAPLENKDVDKAMAYYTASAKQGYTLAMVQLAQLIIQETSSIHTDDDDDALDKAHAQYKVAFDWLTTAAEKQDPAAFRELAHMYEKGLYPHHALSETVRYQQGFTLLGHPLLLKDPQAWCAKSRYYEHGWFVDQDLDRSVYCLEQSYPLRSQVGWFARLDRSRMVVMASDGTSLAEQQQILGWLHGMADQNAGEASIEPLLLLAMCFELGLGAPPNITEAKRLYEKAVAITTTSETHWPQQNARFRLAKLCVDQQLYETALTHFQVLKLKLSCMNHHSPETRLQARQVRYYLGYLLLNGYGTECDEQQGIDWLTQAADEGEGDACYTLGKLYLDKKQHDDDENVQQATRRFDQGVSTGHPGCMRELALLIQQEHQADKDWDGVETYDLLERAQRLGDVEALVRLAVAVQYGLGTMIKKGNITMALGWYRTAAQLGHPKAAVYAAVAFHELQQHELAVEWFQMQPDSLVSQVWLAFYRLKGVGGLALDPVKAFQQLHQVVTDYEFDKQQDIGDRNALGLAYFLVGRCYEEGEGVPHEDHAQAMLYYDLARQRTQDVEATYRLGILLFQQQQSDSIIDRQQRAFECFDAAASKGNLEAKYMVGVYHARGLGGMVPDKAAAHIHLQRAIRDGHTRAILELGHVLWSARKYSEAIDQFKKAAELKIPEASYHLGRLYHEGVRDRSFAKSNSGDGSPSSSGTPMVIPQDYHQAFFYFMKAAKQAHPMANMMVGTYYQEGYDAAFHPIDYMEALHYYNLAYEYQGGHVVELAIAKLLHTMADREDEATQANKYHQMAFHWFLQASPSKQAPDDLTEQRLYEAQMMVAFYYLNGWGGVAKDCKLGFSLLLDAANNGASDAFMDVARCYENGIGVDADKAQAYQYWSFAADMNLVEAMDRISVYYREGWGGLDVDQAAADNWETKATLLRNGDSDRDSSVYTTTSTSTY</sequence>
<dbReference type="InterPro" id="IPR006597">
    <property type="entry name" value="Sel1-like"/>
</dbReference>
<feature type="repeat" description="TPR" evidence="2">
    <location>
        <begin position="966"/>
        <end position="999"/>
    </location>
</feature>
<dbReference type="InterPro" id="IPR011990">
    <property type="entry name" value="TPR-like_helical_dom_sf"/>
</dbReference>
<dbReference type="PANTHER" id="PTHR11102">
    <property type="entry name" value="SEL-1-LIKE PROTEIN"/>
    <property type="match status" value="1"/>
</dbReference>
<evidence type="ECO:0000313" key="3">
    <source>
        <dbReference type="EMBL" id="SAM01344.1"/>
    </source>
</evidence>
<proteinExistence type="inferred from homology"/>
<dbReference type="Gene3D" id="1.25.40.10">
    <property type="entry name" value="Tetratricopeptide repeat domain"/>
    <property type="match status" value="8"/>
</dbReference>
<gene>
    <name evidence="3" type="primary">ABSGL_07085.1 scaffold 8717</name>
</gene>
<accession>A0A168NWQ0</accession>
<name>A0A168NWQ0_ABSGL</name>
<dbReference type="PROSITE" id="PS50005">
    <property type="entry name" value="TPR"/>
    <property type="match status" value="1"/>
</dbReference>
<dbReference type="InterPro" id="IPR050767">
    <property type="entry name" value="Sel1_AlgK"/>
</dbReference>
<comment type="similarity">
    <text evidence="1">Belongs to the sel-1 family.</text>
</comment>
<dbReference type="Pfam" id="PF08238">
    <property type="entry name" value="Sel1"/>
    <property type="match status" value="17"/>
</dbReference>